<dbReference type="GO" id="GO:0016491">
    <property type="term" value="F:oxidoreductase activity"/>
    <property type="evidence" value="ECO:0007669"/>
    <property type="project" value="InterPro"/>
</dbReference>
<reference evidence="2 3" key="1">
    <citation type="journal article" date="2009" name="Stand. Genomic Sci.">
        <title>Complete genome sequence of Stackebrandtia nassauensis type strain (LLR-40K-21).</title>
        <authorList>
            <person name="Munk C."/>
            <person name="Lapidus A."/>
            <person name="Copeland A."/>
            <person name="Jando M."/>
            <person name="Mayilraj S."/>
            <person name="Glavina Del Rio T."/>
            <person name="Nolan M."/>
            <person name="Chen F."/>
            <person name="Lucas S."/>
            <person name="Tice H."/>
            <person name="Cheng J.F."/>
            <person name="Han C."/>
            <person name="Detter J.C."/>
            <person name="Bruce D."/>
            <person name="Goodwin L."/>
            <person name="Chain P."/>
            <person name="Pitluck S."/>
            <person name="Goker M."/>
            <person name="Ovchinikova G."/>
            <person name="Pati A."/>
            <person name="Ivanova N."/>
            <person name="Mavromatis K."/>
            <person name="Chen A."/>
            <person name="Palaniappan K."/>
            <person name="Land M."/>
            <person name="Hauser L."/>
            <person name="Chang Y.J."/>
            <person name="Jeffries C.D."/>
            <person name="Bristow J."/>
            <person name="Eisen J.A."/>
            <person name="Markowitz V."/>
            <person name="Hugenholtz P."/>
            <person name="Kyrpides N.C."/>
            <person name="Klenk H.P."/>
        </authorList>
    </citation>
    <scope>NUCLEOTIDE SEQUENCE [LARGE SCALE GENOMIC DNA]</scope>
    <source>
        <strain evidence="3">DSM 44728 / CIP 108903 / NRRL B-16338 / NBRC 102104 / LLR-40K-21</strain>
    </source>
</reference>
<evidence type="ECO:0000259" key="1">
    <source>
        <dbReference type="Pfam" id="PF09995"/>
    </source>
</evidence>
<proteinExistence type="predicted"/>
<dbReference type="KEGG" id="sna:Snas_2225"/>
<dbReference type="Proteomes" id="UP000000844">
    <property type="component" value="Chromosome"/>
</dbReference>
<protein>
    <recommendedName>
        <fullName evidence="1">ER-bound oxygenase mpaB/mpaB'/Rubber oxygenase catalytic domain-containing protein</fullName>
    </recommendedName>
</protein>
<name>D3Q248_STANL</name>
<organism evidence="2 3">
    <name type="scientific">Stackebrandtia nassauensis (strain DSM 44728 / CIP 108903 / NRRL B-16338 / NBRC 102104 / LLR-40K-21)</name>
    <dbReference type="NCBI Taxonomy" id="446470"/>
    <lineage>
        <taxon>Bacteria</taxon>
        <taxon>Bacillati</taxon>
        <taxon>Actinomycetota</taxon>
        <taxon>Actinomycetes</taxon>
        <taxon>Glycomycetales</taxon>
        <taxon>Glycomycetaceae</taxon>
        <taxon>Stackebrandtia</taxon>
    </lineage>
</organism>
<dbReference type="InterPro" id="IPR018713">
    <property type="entry name" value="MPAB/Lcp_cat_dom"/>
</dbReference>
<dbReference type="Pfam" id="PF09995">
    <property type="entry name" value="MPAB_Lcp_cat"/>
    <property type="match status" value="1"/>
</dbReference>
<sequence>MRQDEGLFGPDSVTWPTNIEFVMWIAGLRALYLQSLHPKVMRGTYQNSALFDKKKAWSRFVRTVRFVHVRTYGTTEEAETAAARVRAIHSRLTAFDPDTGRHFRLDEPDGLLWVHCAEISSYVDIAHRSGILTAPEADRYVDEHRRAAALIGLNPTEVPASRSELDEYFTTVRPSLYACPEALRGLLTSFNPPLPTRLSALKLAVPAANVLALSTLPRWAKHLFGAFEPPGSHTLATAQLRLLRTATRPLLSRGDPIPEARQAAHEMAAGTFSSTLLPN</sequence>
<dbReference type="AlphaFoldDB" id="D3Q248"/>
<dbReference type="PANTHER" id="PTHR36151:SF3">
    <property type="entry name" value="ER-BOUND OXYGENASE MPAB_MPAB'_RUBBER OXYGENASE CATALYTIC DOMAIN-CONTAINING PROTEIN"/>
    <property type="match status" value="1"/>
</dbReference>
<dbReference type="eggNOG" id="COG3662">
    <property type="taxonomic scope" value="Bacteria"/>
</dbReference>
<dbReference type="RefSeq" id="WP_013017486.1">
    <property type="nucleotide sequence ID" value="NC_013947.1"/>
</dbReference>
<dbReference type="OrthoDB" id="108890at2"/>
<dbReference type="EMBL" id="CP001778">
    <property type="protein sequence ID" value="ADD41915.1"/>
    <property type="molecule type" value="Genomic_DNA"/>
</dbReference>
<keyword evidence="3" id="KW-1185">Reference proteome</keyword>
<dbReference type="PANTHER" id="PTHR36151">
    <property type="entry name" value="BLR2777 PROTEIN"/>
    <property type="match status" value="1"/>
</dbReference>
<dbReference type="HOGENOM" id="CLU_059206_1_0_11"/>
<accession>D3Q248</accession>
<evidence type="ECO:0000313" key="2">
    <source>
        <dbReference type="EMBL" id="ADD41915.1"/>
    </source>
</evidence>
<evidence type="ECO:0000313" key="3">
    <source>
        <dbReference type="Proteomes" id="UP000000844"/>
    </source>
</evidence>
<gene>
    <name evidence="2" type="ordered locus">Snas_2225</name>
</gene>
<feature type="domain" description="ER-bound oxygenase mpaB/mpaB'/Rubber oxygenase catalytic" evidence="1">
    <location>
        <begin position="20"/>
        <end position="245"/>
    </location>
</feature>